<sequence length="178" mass="20558">MPNKSRKDPYQKLKLLGSKKEQQMNQKIQELLNKKEYIQSAAQHSQVIAHKVKKIQDSVEKLSVPFNIPTKKDVANVAKLSIQIEEKIDDMDEKLFYLINEIEELKQKTKKGKNTGDSPYDNTSTARNNRASSNRPYAAKRVNEKKKKVSSLFIAYLRDSLQNPKNPSSKLGERQWQI</sequence>
<accession>A0A433HQB1</accession>
<evidence type="ECO:0000313" key="2">
    <source>
        <dbReference type="EMBL" id="RUQ30521.1"/>
    </source>
</evidence>
<reference evidence="2 3" key="1">
    <citation type="submission" date="2018-12" db="EMBL/GenBank/DDBJ databases">
        <title>Bacillus chawlae sp. nov., Bacillus glennii sp. nov., and Bacillus saganii sp. nov. Isolated from the Vehicle Assembly Building at Kennedy Space Center where the Viking Spacecraft were Assembled.</title>
        <authorList>
            <person name="Seuylemezian A."/>
            <person name="Vaishampayan P."/>
        </authorList>
    </citation>
    <scope>NUCLEOTIDE SEQUENCE [LARGE SCALE GENOMIC DNA]</scope>
    <source>
        <strain evidence="2 3">L5</strain>
    </source>
</reference>
<dbReference type="Proteomes" id="UP000267430">
    <property type="component" value="Unassembled WGS sequence"/>
</dbReference>
<dbReference type="AlphaFoldDB" id="A0A433HQB1"/>
<organism evidence="2 3">
    <name type="scientific">Peribacillus cavernae</name>
    <dbReference type="NCBI Taxonomy" id="1674310"/>
    <lineage>
        <taxon>Bacteria</taxon>
        <taxon>Bacillati</taxon>
        <taxon>Bacillota</taxon>
        <taxon>Bacilli</taxon>
        <taxon>Bacillales</taxon>
        <taxon>Bacillaceae</taxon>
        <taxon>Peribacillus</taxon>
    </lineage>
</organism>
<evidence type="ECO:0000313" key="3">
    <source>
        <dbReference type="Proteomes" id="UP000267430"/>
    </source>
</evidence>
<dbReference type="RefSeq" id="WP_126864543.1">
    <property type="nucleotide sequence ID" value="NZ_JAUSTX010000001.1"/>
</dbReference>
<evidence type="ECO:0000256" key="1">
    <source>
        <dbReference type="SAM" id="MobiDB-lite"/>
    </source>
</evidence>
<feature type="compositionally biased region" description="Polar residues" evidence="1">
    <location>
        <begin position="115"/>
        <end position="135"/>
    </location>
</feature>
<protein>
    <submittedName>
        <fullName evidence="2">Uncharacterized protein</fullName>
    </submittedName>
</protein>
<feature type="region of interest" description="Disordered" evidence="1">
    <location>
        <begin position="108"/>
        <end position="147"/>
    </location>
</feature>
<gene>
    <name evidence="2" type="ORF">ELQ35_09315</name>
</gene>
<comment type="caution">
    <text evidence="2">The sequence shown here is derived from an EMBL/GenBank/DDBJ whole genome shotgun (WGS) entry which is preliminary data.</text>
</comment>
<keyword evidence="3" id="KW-1185">Reference proteome</keyword>
<dbReference type="EMBL" id="RYZZ01000007">
    <property type="protein sequence ID" value="RUQ30521.1"/>
    <property type="molecule type" value="Genomic_DNA"/>
</dbReference>
<dbReference type="OrthoDB" id="2872086at2"/>
<name>A0A433HQB1_9BACI</name>
<proteinExistence type="predicted"/>